<evidence type="ECO:0000256" key="2">
    <source>
        <dbReference type="SAM" id="SignalP"/>
    </source>
</evidence>
<gene>
    <name evidence="4" type="ORF">OHC33_001727</name>
</gene>
<proteinExistence type="predicted"/>
<keyword evidence="5" id="KW-1185">Reference proteome</keyword>
<comment type="caution">
    <text evidence="4">The sequence shown here is derived from an EMBL/GenBank/DDBJ whole genome shotgun (WGS) entry which is preliminary data.</text>
</comment>
<evidence type="ECO:0000256" key="1">
    <source>
        <dbReference type="SAM" id="MobiDB-lite"/>
    </source>
</evidence>
<dbReference type="InterPro" id="IPR029068">
    <property type="entry name" value="Glyas_Bleomycin-R_OHBP_Dase"/>
</dbReference>
<protein>
    <recommendedName>
        <fullName evidence="3">VOC domain-containing protein</fullName>
    </recommendedName>
</protein>
<sequence length="246" mass="26548">MLLKPTLAPTLLLAAHCITKTLACGPLPNHAKRSTSDTDEITYPYPDPGDDTPSNPATTGYFINHLCINVRNVTESIAWYKAAFGLRLIFTLHVSEHFSITYMGHSHGGRNGTGYQTADEMNREKNNREGLIEMMSVSSPRWALPAGIETPNTFSHIGMVVPNITDTQARLEAMGANVLKGYGEETEIDGAFGFATGFTQAGDAISEEEIAAIKQVIDPLNAPLVFVADPDGNIVEIQNQEGSGVV</sequence>
<dbReference type="PROSITE" id="PS51819">
    <property type="entry name" value="VOC"/>
    <property type="match status" value="1"/>
</dbReference>
<dbReference type="InterPro" id="IPR037523">
    <property type="entry name" value="VOC_core"/>
</dbReference>
<accession>A0AAN8EJX4</accession>
<dbReference type="Proteomes" id="UP001316803">
    <property type="component" value="Unassembled WGS sequence"/>
</dbReference>
<dbReference type="PANTHER" id="PTHR10374:SF19">
    <property type="entry name" value="LYASE (GLO1), PUTATIVE (AFU_ORTHOLOGUE AFUA_2G13550)-RELATED"/>
    <property type="match status" value="1"/>
</dbReference>
<dbReference type="InterPro" id="IPR004360">
    <property type="entry name" value="Glyas_Fos-R_dOase_dom"/>
</dbReference>
<dbReference type="EMBL" id="JAKLMC020000003">
    <property type="protein sequence ID" value="KAK5957354.1"/>
    <property type="molecule type" value="Genomic_DNA"/>
</dbReference>
<dbReference type="Pfam" id="PF00903">
    <property type="entry name" value="Glyoxalase"/>
    <property type="match status" value="1"/>
</dbReference>
<keyword evidence="2" id="KW-0732">Signal</keyword>
<reference evidence="4 5" key="1">
    <citation type="submission" date="2022-12" db="EMBL/GenBank/DDBJ databases">
        <title>Genomic features and morphological characterization of a novel Knufia sp. strain isolated from spacecraft assembly facility.</title>
        <authorList>
            <person name="Teixeira M."/>
            <person name="Chander A.M."/>
            <person name="Stajich J.E."/>
            <person name="Venkateswaran K."/>
        </authorList>
    </citation>
    <scope>NUCLEOTIDE SEQUENCE [LARGE SCALE GENOMIC DNA]</scope>
    <source>
        <strain evidence="4 5">FJI-L2-BK-P2</strain>
    </source>
</reference>
<dbReference type="PANTHER" id="PTHR10374">
    <property type="entry name" value="LACTOYLGLUTATHIONE LYASE GLYOXALASE I"/>
    <property type="match status" value="1"/>
</dbReference>
<evidence type="ECO:0000259" key="3">
    <source>
        <dbReference type="PROSITE" id="PS51819"/>
    </source>
</evidence>
<dbReference type="SUPFAM" id="SSF54593">
    <property type="entry name" value="Glyoxalase/Bleomycin resistance protein/Dihydroxybiphenyl dioxygenase"/>
    <property type="match status" value="1"/>
</dbReference>
<organism evidence="4 5">
    <name type="scientific">Knufia fluminis</name>
    <dbReference type="NCBI Taxonomy" id="191047"/>
    <lineage>
        <taxon>Eukaryota</taxon>
        <taxon>Fungi</taxon>
        <taxon>Dikarya</taxon>
        <taxon>Ascomycota</taxon>
        <taxon>Pezizomycotina</taxon>
        <taxon>Eurotiomycetes</taxon>
        <taxon>Chaetothyriomycetidae</taxon>
        <taxon>Chaetothyriales</taxon>
        <taxon>Trichomeriaceae</taxon>
        <taxon>Knufia</taxon>
    </lineage>
</organism>
<evidence type="ECO:0000313" key="5">
    <source>
        <dbReference type="Proteomes" id="UP001316803"/>
    </source>
</evidence>
<evidence type="ECO:0000313" key="4">
    <source>
        <dbReference type="EMBL" id="KAK5957354.1"/>
    </source>
</evidence>
<feature type="region of interest" description="Disordered" evidence="1">
    <location>
        <begin position="29"/>
        <end position="54"/>
    </location>
</feature>
<feature type="signal peptide" evidence="2">
    <location>
        <begin position="1"/>
        <end position="23"/>
    </location>
</feature>
<dbReference type="AlphaFoldDB" id="A0AAN8EJX4"/>
<name>A0AAN8EJX4_9EURO</name>
<dbReference type="Gene3D" id="3.10.180.10">
    <property type="entry name" value="2,3-Dihydroxybiphenyl 1,2-Dioxygenase, domain 1"/>
    <property type="match status" value="1"/>
</dbReference>
<feature type="domain" description="VOC" evidence="3">
    <location>
        <begin position="62"/>
        <end position="240"/>
    </location>
</feature>
<feature type="chain" id="PRO_5042970349" description="VOC domain-containing protein" evidence="2">
    <location>
        <begin position="24"/>
        <end position="246"/>
    </location>
</feature>